<keyword evidence="2" id="KW-1185">Reference proteome</keyword>
<organism evidence="1 2">
    <name type="scientific">Erwinia phage PhiEaH1</name>
    <dbReference type="NCBI Taxonomy" id="1401669"/>
    <lineage>
        <taxon>Viruses</taxon>
        <taxon>Duplodnaviria</taxon>
        <taxon>Heunggongvirae</taxon>
        <taxon>Uroviricota</taxon>
        <taxon>Caudoviricetes</taxon>
        <taxon>Chimalliviridae</taxon>
        <taxon>Iapetusvirus</taxon>
        <taxon>Iapetusvirus EaH1</taxon>
    </lineage>
</organism>
<protein>
    <submittedName>
        <fullName evidence="1">Uncharacterized protein</fullName>
    </submittedName>
</protein>
<name>W8D0F1_9CAUD</name>
<dbReference type="RefSeq" id="YP_009010079.1">
    <property type="nucleotide sequence ID" value="NC_023610.1"/>
</dbReference>
<dbReference type="Proteomes" id="UP000204235">
    <property type="component" value="Segment"/>
</dbReference>
<accession>W8D0F1</accession>
<reference evidence="1 2" key="1">
    <citation type="journal article" date="2014" name="FEMS Microbiol. Lett.">
        <title>The genome of the Erwinia amylovora phage PhiEaH1 reveals greater diversity and broadens the applicability of phages for the treatment of fire blight.</title>
        <authorList>
            <person name="Meczker K."/>
            <person name="Domotor D."/>
            <person name="Vass J."/>
            <person name="Rakhely G."/>
            <person name="Schneider G."/>
            <person name="Kovacs T."/>
        </authorList>
    </citation>
    <scope>NUCLEOTIDE SEQUENCE [LARGE SCALE GENOMIC DNA]</scope>
</reference>
<sequence length="127" mass="14363">MSKKRKVPEINITETPNAVLCDCNLFPYLVDGVGREYLKDDPDMPPMLAAQMAVSWVTTQMRVLLEGSSPHDAWGNYDDVWVSVLKRIVNGISEHYKLPIGENYSYKVEPITGPSLCIVYRFKGVLQ</sequence>
<evidence type="ECO:0000313" key="2">
    <source>
        <dbReference type="Proteomes" id="UP000204235"/>
    </source>
</evidence>
<dbReference type="KEGG" id="vg:18500925"/>
<dbReference type="EMBL" id="KF623294">
    <property type="protein sequence ID" value="AGX01748.1"/>
    <property type="molecule type" value="Genomic_DNA"/>
</dbReference>
<evidence type="ECO:0000313" key="1">
    <source>
        <dbReference type="EMBL" id="AGX01748.1"/>
    </source>
</evidence>
<proteinExistence type="predicted"/>
<dbReference type="GeneID" id="18500925"/>